<dbReference type="KEGG" id="ccai:NAS2_0003"/>
<feature type="transmembrane region" description="Helical" evidence="1">
    <location>
        <begin position="332"/>
        <end position="354"/>
    </location>
</feature>
<dbReference type="Gene3D" id="1.20.1250.20">
    <property type="entry name" value="MFS general substrate transporter like domains"/>
    <property type="match status" value="1"/>
</dbReference>
<organism evidence="3 4">
    <name type="scientific">Conexivisphaera calida</name>
    <dbReference type="NCBI Taxonomy" id="1874277"/>
    <lineage>
        <taxon>Archaea</taxon>
        <taxon>Nitrososphaerota</taxon>
        <taxon>Conexivisphaeria</taxon>
        <taxon>Conexivisphaerales</taxon>
        <taxon>Conexivisphaeraceae</taxon>
        <taxon>Conexivisphaera</taxon>
    </lineage>
</organism>
<dbReference type="PANTHER" id="PTHR23531:SF1">
    <property type="entry name" value="QUINOLENE RESISTANCE PROTEIN NORA"/>
    <property type="match status" value="1"/>
</dbReference>
<dbReference type="RefSeq" id="WP_232085521.1">
    <property type="nucleotide sequence ID" value="NZ_AP018732.1"/>
</dbReference>
<evidence type="ECO:0000259" key="2">
    <source>
        <dbReference type="PROSITE" id="PS50850"/>
    </source>
</evidence>
<name>A0A4P2VBG9_9ARCH</name>
<feature type="transmembrane region" description="Helical" evidence="1">
    <location>
        <begin position="360"/>
        <end position="382"/>
    </location>
</feature>
<dbReference type="GO" id="GO:0022857">
    <property type="term" value="F:transmembrane transporter activity"/>
    <property type="evidence" value="ECO:0007669"/>
    <property type="project" value="InterPro"/>
</dbReference>
<evidence type="ECO:0000313" key="4">
    <source>
        <dbReference type="Proteomes" id="UP000509448"/>
    </source>
</evidence>
<feature type="transmembrane region" description="Helical" evidence="1">
    <location>
        <begin position="52"/>
        <end position="72"/>
    </location>
</feature>
<dbReference type="InterPro" id="IPR036259">
    <property type="entry name" value="MFS_trans_sf"/>
</dbReference>
<dbReference type="InterPro" id="IPR020846">
    <property type="entry name" value="MFS_dom"/>
</dbReference>
<feature type="transmembrane region" description="Helical" evidence="1">
    <location>
        <begin position="139"/>
        <end position="164"/>
    </location>
</feature>
<keyword evidence="1" id="KW-1133">Transmembrane helix</keyword>
<dbReference type="PROSITE" id="PS50850">
    <property type="entry name" value="MFS"/>
    <property type="match status" value="1"/>
</dbReference>
<protein>
    <submittedName>
        <fullName evidence="3">Transporter</fullName>
    </submittedName>
</protein>
<dbReference type="InterPro" id="IPR052714">
    <property type="entry name" value="MFS_Exporter"/>
</dbReference>
<dbReference type="AlphaFoldDB" id="A0A4P2VBG9"/>
<dbReference type="Proteomes" id="UP000509448">
    <property type="component" value="Chromosome"/>
</dbReference>
<dbReference type="Pfam" id="PF07690">
    <property type="entry name" value="MFS_1"/>
    <property type="match status" value="1"/>
</dbReference>
<keyword evidence="1" id="KW-0472">Membrane</keyword>
<feature type="transmembrane region" description="Helical" evidence="1">
    <location>
        <begin position="103"/>
        <end position="127"/>
    </location>
</feature>
<feature type="domain" description="Major facilitator superfamily (MFS) profile" evidence="2">
    <location>
        <begin position="294"/>
        <end position="397"/>
    </location>
</feature>
<feature type="transmembrane region" description="Helical" evidence="1">
    <location>
        <begin position="246"/>
        <end position="263"/>
    </location>
</feature>
<accession>A0A4P2VBG9</accession>
<dbReference type="SUPFAM" id="SSF103473">
    <property type="entry name" value="MFS general substrate transporter"/>
    <property type="match status" value="1"/>
</dbReference>
<dbReference type="EMBL" id="AP018732">
    <property type="protein sequence ID" value="BBE41421.1"/>
    <property type="molecule type" value="Genomic_DNA"/>
</dbReference>
<reference evidence="3 4" key="1">
    <citation type="journal article" date="2019" name="ISME J.">
        <title>Isolation and characterization of a thermophilic sulfur- and iron-reducing thaumarchaeote from a terrestrial acidic hot spring.</title>
        <authorList>
            <person name="Kato S."/>
            <person name="Itoh T."/>
            <person name="Yuki M."/>
            <person name="Nagamori M."/>
            <person name="Ohnishi M."/>
            <person name="Uematsu K."/>
            <person name="Suzuki K."/>
            <person name="Takashina T."/>
            <person name="Ohkuma M."/>
        </authorList>
    </citation>
    <scope>NUCLEOTIDE SEQUENCE [LARGE SCALE GENOMIC DNA]</scope>
    <source>
        <strain evidence="3 4">NAS-02</strain>
    </source>
</reference>
<evidence type="ECO:0000313" key="3">
    <source>
        <dbReference type="EMBL" id="BBE41421.1"/>
    </source>
</evidence>
<dbReference type="PANTHER" id="PTHR23531">
    <property type="entry name" value="QUINOLENE RESISTANCE PROTEIN NORA"/>
    <property type="match status" value="1"/>
</dbReference>
<dbReference type="GeneID" id="55583817"/>
<sequence length="397" mass="42252">MEPHARDAAGYLRIMAVIVTITFAFRATNSMIPPTMSLIAKDLGFGESEIGALALTFMGCTFISSAFINARLRSGRRRMLFVAASWAYSLVFPFFYFSGPITLWILAALAGFSLGFVTPNIMTAAGGAGRDRKSVERALALYTLALSTSLMVSPSLEGLILRYFTLREAFLLFAPIALLVGALSPALPFPEEGARSSTPARGVLRSPGFAVSFLNQLAYQIPFAFIVTFSSIYAVQRFSATNSAAIFLYVAFYATSFAARFALTARPAENLTALMMLSATLTLAGLFAAWAAPSIVIYAAALAILGIPHGLTYTISVISLSRVFDMKTRNAANSYFSSTMMLIGAFLPALLGILADLMGLRTAILVLIIPVAIVFAATLALARRLTVLLGSSGVGAG</sequence>
<feature type="transmembrane region" description="Helical" evidence="1">
    <location>
        <begin position="170"/>
        <end position="189"/>
    </location>
</feature>
<keyword evidence="1" id="KW-0812">Transmembrane</keyword>
<feature type="transmembrane region" description="Helical" evidence="1">
    <location>
        <begin position="209"/>
        <end position="234"/>
    </location>
</feature>
<gene>
    <name evidence="3" type="ORF">NAS2_0003</name>
</gene>
<feature type="transmembrane region" description="Helical" evidence="1">
    <location>
        <begin position="296"/>
        <end position="320"/>
    </location>
</feature>
<keyword evidence="4" id="KW-1185">Reference proteome</keyword>
<dbReference type="InterPro" id="IPR011701">
    <property type="entry name" value="MFS"/>
</dbReference>
<evidence type="ECO:0000256" key="1">
    <source>
        <dbReference type="SAM" id="Phobius"/>
    </source>
</evidence>
<feature type="transmembrane region" description="Helical" evidence="1">
    <location>
        <begin position="12"/>
        <end position="32"/>
    </location>
</feature>
<feature type="transmembrane region" description="Helical" evidence="1">
    <location>
        <begin position="79"/>
        <end position="97"/>
    </location>
</feature>
<proteinExistence type="predicted"/>
<feature type="transmembrane region" description="Helical" evidence="1">
    <location>
        <begin position="270"/>
        <end position="290"/>
    </location>
</feature>